<keyword evidence="3" id="KW-1185">Reference proteome</keyword>
<dbReference type="Proteomes" id="UP000634579">
    <property type="component" value="Unassembled WGS sequence"/>
</dbReference>
<accession>A0A8I0V7Z2</accession>
<reference evidence="2 3" key="1">
    <citation type="submission" date="2020-10" db="EMBL/GenBank/DDBJ databases">
        <title>Draft genome sequences of plant-associated actinobacteria.</title>
        <authorList>
            <person name="Tarlachkov S.V."/>
            <person name="Starodumova I.P."/>
            <person name="Dorofeeva L.V."/>
            <person name="Prisyazhnaya N.V."/>
            <person name="Roubtsova T.V."/>
            <person name="Chizhov V.N."/>
            <person name="Nadler S.A."/>
            <person name="Subbotin S.A."/>
            <person name="Evtushenko L.I."/>
        </authorList>
    </citation>
    <scope>NUCLEOTIDE SEQUENCE [LARGE SCALE GENOMIC DNA]</scope>
    <source>
        <strain evidence="2 3">VKM Ac-2886</strain>
    </source>
</reference>
<dbReference type="Gene3D" id="3.40.50.1820">
    <property type="entry name" value="alpha/beta hydrolase"/>
    <property type="match status" value="1"/>
</dbReference>
<dbReference type="InterPro" id="IPR000073">
    <property type="entry name" value="AB_hydrolase_1"/>
</dbReference>
<evidence type="ECO:0000313" key="3">
    <source>
        <dbReference type="Proteomes" id="UP000634579"/>
    </source>
</evidence>
<evidence type="ECO:0000313" key="2">
    <source>
        <dbReference type="EMBL" id="MBF4629643.1"/>
    </source>
</evidence>
<dbReference type="InterPro" id="IPR029058">
    <property type="entry name" value="AB_hydrolase_fold"/>
</dbReference>
<dbReference type="GO" id="GO:0046503">
    <property type="term" value="P:glycerolipid catabolic process"/>
    <property type="evidence" value="ECO:0007669"/>
    <property type="project" value="TreeGrafter"/>
</dbReference>
<dbReference type="PRINTS" id="PR00111">
    <property type="entry name" value="ABHYDROLASE"/>
</dbReference>
<dbReference type="SUPFAM" id="SSF53474">
    <property type="entry name" value="alpha/beta-Hydrolases"/>
    <property type="match status" value="1"/>
</dbReference>
<dbReference type="PANTHER" id="PTHR43433:SF5">
    <property type="entry name" value="AB HYDROLASE-1 DOMAIN-CONTAINING PROTEIN"/>
    <property type="match status" value="1"/>
</dbReference>
<organism evidence="2 3">
    <name type="scientific">Clavibacter phaseoli</name>
    <dbReference type="NCBI Taxonomy" id="1734031"/>
    <lineage>
        <taxon>Bacteria</taxon>
        <taxon>Bacillati</taxon>
        <taxon>Actinomycetota</taxon>
        <taxon>Actinomycetes</taxon>
        <taxon>Micrococcales</taxon>
        <taxon>Microbacteriaceae</taxon>
        <taxon>Clavibacter</taxon>
    </lineage>
</organism>
<name>A0A8I0V7Z2_9MICO</name>
<proteinExistence type="predicted"/>
<dbReference type="Pfam" id="PF00561">
    <property type="entry name" value="Abhydrolase_1"/>
    <property type="match status" value="1"/>
</dbReference>
<dbReference type="EMBL" id="JADKRP010000001">
    <property type="protein sequence ID" value="MBF4629643.1"/>
    <property type="molecule type" value="Genomic_DNA"/>
</dbReference>
<evidence type="ECO:0000259" key="1">
    <source>
        <dbReference type="Pfam" id="PF00561"/>
    </source>
</evidence>
<dbReference type="AlphaFoldDB" id="A0A8I0V7Z2"/>
<dbReference type="GO" id="GO:0004806">
    <property type="term" value="F:triacylglycerol lipase activity"/>
    <property type="evidence" value="ECO:0007669"/>
    <property type="project" value="TreeGrafter"/>
</dbReference>
<dbReference type="PANTHER" id="PTHR43433">
    <property type="entry name" value="HYDROLASE, ALPHA/BETA FOLD FAMILY PROTEIN"/>
    <property type="match status" value="1"/>
</dbReference>
<dbReference type="InterPro" id="IPR050471">
    <property type="entry name" value="AB_hydrolase"/>
</dbReference>
<dbReference type="RefSeq" id="WP_194673945.1">
    <property type="nucleotide sequence ID" value="NZ_JADKRP010000001.1"/>
</dbReference>
<keyword evidence="2" id="KW-0378">Hydrolase</keyword>
<sequence length="288" mass="31459">MPLITSPHGITVHYETTGDPTGMPLVLLHGGGAQLIGWDDRFCALLADAGFHVIRLDNRDIGLSHATGGPDDVQADYDLGDMALDVLAVLDHLDIHRAHLTGMSMGGYIAQLLAIRHPDRVASLGLMSTSLTSAPEFLVGEHSSVPITDIPEHLDRDAYITMFIGGQRAYHSPGFPFDEAASADLAGRYYDRAYTPSGLIRQWNALLAGPLERREDMAAVTVPTVVIHGRGDQSLRWTAALETARLMPHAEVHIYEEMGHDIPEPLWPDFVAALARTARRAERAEHAR</sequence>
<protein>
    <submittedName>
        <fullName evidence="2">Alpha/beta hydrolase</fullName>
    </submittedName>
</protein>
<comment type="caution">
    <text evidence="2">The sequence shown here is derived from an EMBL/GenBank/DDBJ whole genome shotgun (WGS) entry which is preliminary data.</text>
</comment>
<gene>
    <name evidence="2" type="ORF">ITJ42_00245</name>
</gene>
<feature type="domain" description="AB hydrolase-1" evidence="1">
    <location>
        <begin position="24"/>
        <end position="135"/>
    </location>
</feature>